<evidence type="ECO:0000313" key="4">
    <source>
        <dbReference type="Proteomes" id="UP000481861"/>
    </source>
</evidence>
<sequence>MLVSRFQQLMLPIYLFLLSFPLFPAPPLAPPPYVQEHYCTYSTLPATFLPIPQFKHFKIYHTYVAAEVAVTGHIRGLWAFQPTTATTVAPSSHQHPPNVVQHKRRPGGLQPLRYPISVPYTDGLCHTQTKMCSVSSQQQTRPASLGPHQHAPSAPASSTSALSSTMQPPQSSAAAAPPQSAPLPTTQPQPATSLTSTLGLTAQPLPVRHPTRTIPRFLSNSPQSFESFDPALQLDTGSDLSSAESELSPFRAGRKRKDGACAPPSSAKRVQTAKSNNTSSSTSHNGNSKAKPPPPPPPAKTPPTTHQSSPTPQADTPSAERPDASKHQKQLSPVLTADISQPTRSKHKTFERGVCAYVYCGACTYSVQMRLVLAAIRNREVPDTDAEAEALEESASGDSGDSDEDEESEE</sequence>
<feature type="compositionally biased region" description="Low complexity" evidence="1">
    <location>
        <begin position="302"/>
        <end position="313"/>
    </location>
</feature>
<feature type="chain" id="PRO_5028878853" evidence="2">
    <location>
        <begin position="25"/>
        <end position="410"/>
    </location>
</feature>
<accession>A0A7C8I1R4</accession>
<feature type="compositionally biased region" description="Pro residues" evidence="1">
    <location>
        <begin position="291"/>
        <end position="301"/>
    </location>
</feature>
<name>A0A7C8I1R4_9PLEO</name>
<feature type="compositionally biased region" description="Acidic residues" evidence="1">
    <location>
        <begin position="400"/>
        <end position="410"/>
    </location>
</feature>
<protein>
    <submittedName>
        <fullName evidence="3">Uncharacterized protein</fullName>
    </submittedName>
</protein>
<dbReference type="Proteomes" id="UP000481861">
    <property type="component" value="Unassembled WGS sequence"/>
</dbReference>
<feature type="compositionally biased region" description="Polar residues" evidence="1">
    <location>
        <begin position="133"/>
        <end position="142"/>
    </location>
</feature>
<evidence type="ECO:0000256" key="2">
    <source>
        <dbReference type="SAM" id="SignalP"/>
    </source>
</evidence>
<evidence type="ECO:0000256" key="1">
    <source>
        <dbReference type="SAM" id="MobiDB-lite"/>
    </source>
</evidence>
<feature type="compositionally biased region" description="Low complexity" evidence="1">
    <location>
        <begin position="188"/>
        <end position="201"/>
    </location>
</feature>
<evidence type="ECO:0000313" key="3">
    <source>
        <dbReference type="EMBL" id="KAF2865751.1"/>
    </source>
</evidence>
<feature type="region of interest" description="Disordered" evidence="1">
    <location>
        <begin position="87"/>
        <end position="108"/>
    </location>
</feature>
<reference evidence="3 4" key="1">
    <citation type="submission" date="2020-01" db="EMBL/GenBank/DDBJ databases">
        <authorList>
            <consortium name="DOE Joint Genome Institute"/>
            <person name="Haridas S."/>
            <person name="Albert R."/>
            <person name="Binder M."/>
            <person name="Bloem J."/>
            <person name="Labutti K."/>
            <person name="Salamov A."/>
            <person name="Andreopoulos B."/>
            <person name="Baker S.E."/>
            <person name="Barry K."/>
            <person name="Bills G."/>
            <person name="Bluhm B.H."/>
            <person name="Cannon C."/>
            <person name="Castanera R."/>
            <person name="Culley D.E."/>
            <person name="Daum C."/>
            <person name="Ezra D."/>
            <person name="Gonzalez J.B."/>
            <person name="Henrissat B."/>
            <person name="Kuo A."/>
            <person name="Liang C."/>
            <person name="Lipzen A."/>
            <person name="Lutzoni F."/>
            <person name="Magnuson J."/>
            <person name="Mondo S."/>
            <person name="Nolan M."/>
            <person name="Ohm R."/>
            <person name="Pangilinan J."/>
            <person name="Park H.-J.H."/>
            <person name="Ramirez L."/>
            <person name="Alfaro M."/>
            <person name="Sun H."/>
            <person name="Tritt A."/>
            <person name="Yoshinaga Y."/>
            <person name="Zwiers L.-H.L."/>
            <person name="Turgeon B.G."/>
            <person name="Goodwin S.B."/>
            <person name="Spatafora J.W."/>
            <person name="Crous P.W."/>
            <person name="Grigoriev I.V."/>
        </authorList>
    </citation>
    <scope>NUCLEOTIDE SEQUENCE [LARGE SCALE GENOMIC DNA]</scope>
    <source>
        <strain evidence="3 4">CBS 611.86</strain>
    </source>
</reference>
<feature type="region of interest" description="Disordered" evidence="1">
    <location>
        <begin position="133"/>
        <end position="347"/>
    </location>
</feature>
<feature type="compositionally biased region" description="Low complexity" evidence="1">
    <location>
        <begin position="151"/>
        <end position="178"/>
    </location>
</feature>
<dbReference type="EMBL" id="JAADJZ010000031">
    <property type="protein sequence ID" value="KAF2865751.1"/>
    <property type="molecule type" value="Genomic_DNA"/>
</dbReference>
<organism evidence="3 4">
    <name type="scientific">Massariosphaeria phaeospora</name>
    <dbReference type="NCBI Taxonomy" id="100035"/>
    <lineage>
        <taxon>Eukaryota</taxon>
        <taxon>Fungi</taxon>
        <taxon>Dikarya</taxon>
        <taxon>Ascomycota</taxon>
        <taxon>Pezizomycotina</taxon>
        <taxon>Dothideomycetes</taxon>
        <taxon>Pleosporomycetidae</taxon>
        <taxon>Pleosporales</taxon>
        <taxon>Pleosporales incertae sedis</taxon>
        <taxon>Massariosphaeria</taxon>
    </lineage>
</organism>
<comment type="caution">
    <text evidence="3">The sequence shown here is derived from an EMBL/GenBank/DDBJ whole genome shotgun (WGS) entry which is preliminary data.</text>
</comment>
<dbReference type="AlphaFoldDB" id="A0A7C8I1R4"/>
<keyword evidence="4" id="KW-1185">Reference proteome</keyword>
<feature type="compositionally biased region" description="Polar residues" evidence="1">
    <location>
        <begin position="235"/>
        <end position="245"/>
    </location>
</feature>
<gene>
    <name evidence="3" type="ORF">BDV95DRAFT_651752</name>
</gene>
<feature type="compositionally biased region" description="Low complexity" evidence="1">
    <location>
        <begin position="275"/>
        <end position="290"/>
    </location>
</feature>
<proteinExistence type="predicted"/>
<feature type="region of interest" description="Disordered" evidence="1">
    <location>
        <begin position="381"/>
        <end position="410"/>
    </location>
</feature>
<feature type="compositionally biased region" description="Acidic residues" evidence="1">
    <location>
        <begin position="383"/>
        <end position="392"/>
    </location>
</feature>
<keyword evidence="2" id="KW-0732">Signal</keyword>
<feature type="compositionally biased region" description="Polar residues" evidence="1">
    <location>
        <begin position="330"/>
        <end position="343"/>
    </location>
</feature>
<feature type="signal peptide" evidence="2">
    <location>
        <begin position="1"/>
        <end position="24"/>
    </location>
</feature>